<feature type="domain" description="Formyl transferase N-terminal" evidence="5">
    <location>
        <begin position="2"/>
        <end position="172"/>
    </location>
</feature>
<name>A0ABQ5KNC9_9EUKA</name>
<evidence type="ECO:0000256" key="2">
    <source>
        <dbReference type="ARBA" id="ARBA00012254"/>
    </source>
</evidence>
<dbReference type="EMBL" id="BQXS01003325">
    <property type="protein sequence ID" value="GKT34020.1"/>
    <property type="molecule type" value="Genomic_DNA"/>
</dbReference>
<evidence type="ECO:0000259" key="5">
    <source>
        <dbReference type="Pfam" id="PF00551"/>
    </source>
</evidence>
<dbReference type="CDD" id="cd08645">
    <property type="entry name" value="FMT_core_GART"/>
    <property type="match status" value="1"/>
</dbReference>
<evidence type="ECO:0000313" key="6">
    <source>
        <dbReference type="EMBL" id="GKT34020.1"/>
    </source>
</evidence>
<evidence type="ECO:0000256" key="4">
    <source>
        <dbReference type="ARBA" id="ARBA00022755"/>
    </source>
</evidence>
<dbReference type="InterPro" id="IPR002376">
    <property type="entry name" value="Formyl_transf_N"/>
</dbReference>
<organism evidence="6 7">
    <name type="scientific">Aduncisulcus paluster</name>
    <dbReference type="NCBI Taxonomy" id="2918883"/>
    <lineage>
        <taxon>Eukaryota</taxon>
        <taxon>Metamonada</taxon>
        <taxon>Carpediemonas-like organisms</taxon>
        <taxon>Aduncisulcus</taxon>
    </lineage>
</organism>
<evidence type="ECO:0000256" key="1">
    <source>
        <dbReference type="ARBA" id="ARBA00005054"/>
    </source>
</evidence>
<dbReference type="EC" id="2.1.2.2" evidence="2"/>
<accession>A0ABQ5KNC9</accession>
<dbReference type="PANTHER" id="PTHR43369">
    <property type="entry name" value="PHOSPHORIBOSYLGLYCINAMIDE FORMYLTRANSFERASE"/>
    <property type="match status" value="1"/>
</dbReference>
<dbReference type="NCBIfam" id="TIGR00639">
    <property type="entry name" value="PurN"/>
    <property type="match status" value="1"/>
</dbReference>
<evidence type="ECO:0000256" key="3">
    <source>
        <dbReference type="ARBA" id="ARBA00022679"/>
    </source>
</evidence>
<evidence type="ECO:0000313" key="7">
    <source>
        <dbReference type="Proteomes" id="UP001057375"/>
    </source>
</evidence>
<dbReference type="InterPro" id="IPR036477">
    <property type="entry name" value="Formyl_transf_N_sf"/>
</dbReference>
<dbReference type="Gene3D" id="3.40.50.170">
    <property type="entry name" value="Formyl transferase, N-terminal domain"/>
    <property type="match status" value="1"/>
</dbReference>
<reference evidence="6" key="1">
    <citation type="submission" date="2022-03" db="EMBL/GenBank/DDBJ databases">
        <title>Draft genome sequence of Aduncisulcus paluster, a free-living microaerophilic Fornicata.</title>
        <authorList>
            <person name="Yuyama I."/>
            <person name="Kume K."/>
            <person name="Tamura T."/>
            <person name="Inagaki Y."/>
            <person name="Hashimoto T."/>
        </authorList>
    </citation>
    <scope>NUCLEOTIDE SEQUENCE</scope>
    <source>
        <strain evidence="6">NY0171</strain>
    </source>
</reference>
<dbReference type="InterPro" id="IPR004607">
    <property type="entry name" value="GART"/>
</dbReference>
<dbReference type="PANTHER" id="PTHR43369:SF2">
    <property type="entry name" value="PHOSPHORIBOSYLGLYCINAMIDE FORMYLTRANSFERASE"/>
    <property type="match status" value="1"/>
</dbReference>
<gene>
    <name evidence="6" type="ORF">ADUPG1_002727</name>
</gene>
<sequence>MQALIDAVESGIIPASIGLVVSDREGAFGLERAKKHNIPSVTLARKSFRSLSERDEKLVEVLKDHDIDFVMLAGYLSILTQTVVKNYENRIINIHPALIPNYCGKGYYGDVIHKEVLQNKEKETGVTLHFVDTGVDSGPIIVQERISVDEGETLESLKKKIHATEHRLIVQTAKAYCEDN</sequence>
<keyword evidence="3" id="KW-0808">Transferase</keyword>
<dbReference type="Proteomes" id="UP001057375">
    <property type="component" value="Unassembled WGS sequence"/>
</dbReference>
<protein>
    <recommendedName>
        <fullName evidence="2">phosphoribosylglycinamide formyltransferase 1</fullName>
        <ecNumber evidence="2">2.1.2.2</ecNumber>
    </recommendedName>
</protein>
<comment type="caution">
    <text evidence="6">The sequence shown here is derived from an EMBL/GenBank/DDBJ whole genome shotgun (WGS) entry which is preliminary data.</text>
</comment>
<keyword evidence="4" id="KW-0658">Purine biosynthesis</keyword>
<comment type="pathway">
    <text evidence="1">Purine metabolism; IMP biosynthesis via de novo pathway; N(2)-formyl-N(1)-(5-phospho-D-ribosyl)glycinamide from N(1)-(5-phospho-D-ribosyl)glycinamide (10-formyl THF route): step 1/1.</text>
</comment>
<dbReference type="SUPFAM" id="SSF53328">
    <property type="entry name" value="Formyltransferase"/>
    <property type="match status" value="1"/>
</dbReference>
<keyword evidence="7" id="KW-1185">Reference proteome</keyword>
<proteinExistence type="predicted"/>
<dbReference type="Pfam" id="PF00551">
    <property type="entry name" value="Formyl_trans_N"/>
    <property type="match status" value="1"/>
</dbReference>